<dbReference type="PANTHER" id="PTHR47740">
    <property type="entry name" value="LCK-INTERACTING TRANSMEMBRANE ADAPTER 1, LIME1"/>
    <property type="match status" value="1"/>
</dbReference>
<dbReference type="Pfam" id="PF15332">
    <property type="entry name" value="LIME1"/>
    <property type="match status" value="1"/>
</dbReference>
<evidence type="ECO:0000313" key="3">
    <source>
        <dbReference type="Ensembl" id="ENSPCOP00000020170.1"/>
    </source>
</evidence>
<dbReference type="GO" id="GO:1901222">
    <property type="term" value="P:regulation of non-canonical NF-kappaB signal transduction"/>
    <property type="evidence" value="ECO:0007669"/>
    <property type="project" value="Ensembl"/>
</dbReference>
<evidence type="ECO:0000256" key="1">
    <source>
        <dbReference type="SAM" id="MobiDB-lite"/>
    </source>
</evidence>
<dbReference type="Proteomes" id="UP000233160">
    <property type="component" value="Unassembled WGS sequence"/>
</dbReference>
<dbReference type="GO" id="GO:0043122">
    <property type="term" value="P:regulation of canonical NF-kappaB signal transduction"/>
    <property type="evidence" value="ECO:0007669"/>
    <property type="project" value="Ensembl"/>
</dbReference>
<dbReference type="OMA" id="GTCGART"/>
<feature type="region of interest" description="Disordered" evidence="1">
    <location>
        <begin position="198"/>
        <end position="223"/>
    </location>
</feature>
<dbReference type="GO" id="GO:0019815">
    <property type="term" value="C:B cell receptor complex"/>
    <property type="evidence" value="ECO:0007669"/>
    <property type="project" value="Ensembl"/>
</dbReference>
<reference evidence="3" key="1">
    <citation type="submission" date="2025-08" db="UniProtKB">
        <authorList>
            <consortium name="Ensembl"/>
        </authorList>
    </citation>
    <scope>IDENTIFICATION</scope>
</reference>
<proteinExistence type="predicted"/>
<accession>A0A2K6G1Q8</accession>
<dbReference type="GO" id="GO:0019901">
    <property type="term" value="F:protein kinase binding"/>
    <property type="evidence" value="ECO:0007669"/>
    <property type="project" value="Ensembl"/>
</dbReference>
<dbReference type="Ensembl" id="ENSPCOT00000030822.1">
    <property type="protein sequence ID" value="ENSPCOP00000020170.1"/>
    <property type="gene ID" value="ENSPCOG00000022044.1"/>
</dbReference>
<organism evidence="3 4">
    <name type="scientific">Propithecus coquereli</name>
    <name type="common">Coquerel's sifaka</name>
    <name type="synonym">Propithecus verreauxi coquereli</name>
    <dbReference type="NCBI Taxonomy" id="379532"/>
    <lineage>
        <taxon>Eukaryota</taxon>
        <taxon>Metazoa</taxon>
        <taxon>Chordata</taxon>
        <taxon>Craniata</taxon>
        <taxon>Vertebrata</taxon>
        <taxon>Euteleostomi</taxon>
        <taxon>Mammalia</taxon>
        <taxon>Eutheria</taxon>
        <taxon>Euarchontoglires</taxon>
        <taxon>Primates</taxon>
        <taxon>Strepsirrhini</taxon>
        <taxon>Lemuriformes</taxon>
        <taxon>Indriidae</taxon>
        <taxon>Propithecus</taxon>
    </lineage>
</organism>
<dbReference type="GeneTree" id="ENSGT00510000050080"/>
<dbReference type="GO" id="GO:0051279">
    <property type="term" value="P:regulation of release of sequestered calcium ion into cytosol"/>
    <property type="evidence" value="ECO:0007669"/>
    <property type="project" value="Ensembl"/>
</dbReference>
<keyword evidence="2" id="KW-0732">Signal</keyword>
<dbReference type="GO" id="GO:0051896">
    <property type="term" value="P:regulation of phosphatidylinositol 3-kinase/protein kinase B signal transduction"/>
    <property type="evidence" value="ECO:0007669"/>
    <property type="project" value="Ensembl"/>
</dbReference>
<dbReference type="PROSITE" id="PS51257">
    <property type="entry name" value="PROKAR_LIPOPROTEIN"/>
    <property type="match status" value="1"/>
</dbReference>
<dbReference type="GO" id="GO:0050852">
    <property type="term" value="P:T cell receptor signaling pathway"/>
    <property type="evidence" value="ECO:0007669"/>
    <property type="project" value="InterPro"/>
</dbReference>
<gene>
    <name evidence="3" type="primary">LIME1</name>
</gene>
<protein>
    <submittedName>
        <fullName evidence="3">Lck interacting transmembrane adaptor 1</fullName>
    </submittedName>
</protein>
<dbReference type="AlphaFoldDB" id="A0A2K6G1Q8"/>
<reference evidence="3" key="2">
    <citation type="submission" date="2025-09" db="UniProtKB">
        <authorList>
            <consortium name="Ensembl"/>
        </authorList>
    </citation>
    <scope>IDENTIFICATION</scope>
</reference>
<dbReference type="PANTHER" id="PTHR47740:SF1">
    <property type="entry name" value="LCK-INTERACTING TRANSMEMBRANE ADAPTER 1"/>
    <property type="match status" value="1"/>
</dbReference>
<evidence type="ECO:0000256" key="2">
    <source>
        <dbReference type="SAM" id="SignalP"/>
    </source>
</evidence>
<sequence length="279" mass="29948">MGLRVPSAPPALWVLGCCALLLWLWALCTACALPPWPDHALAPRKRARRPWAGLQGSMMPGRGGLRSLSKSDTRLHELRAGPQGCRAQRPASMDLLRPHWPEMSRALPRLQAATSAFPNRELPRGPPAATPTMGPMATYSNVGLATFPRAGLAASPVVAEYACVQKLKGTEQGPQEQQGRAKESPAAQVDILYSRVCKPKRRDPGPTTALLDPEGRGAIPALGSDSAYEALPLRGRSVDSGPLENVYESIREMGAHDWTLGPLASTRLSPGRGWKPLPA</sequence>
<feature type="chain" id="PRO_5014462689" evidence="2">
    <location>
        <begin position="33"/>
        <end position="279"/>
    </location>
</feature>
<feature type="signal peptide" evidence="2">
    <location>
        <begin position="1"/>
        <end position="32"/>
    </location>
</feature>
<dbReference type="GO" id="GO:0050853">
    <property type="term" value="P:B cell receptor signaling pathway"/>
    <property type="evidence" value="ECO:0007669"/>
    <property type="project" value="Ensembl"/>
</dbReference>
<dbReference type="InterPro" id="IPR026072">
    <property type="entry name" value="Lime1"/>
</dbReference>
<keyword evidence="4" id="KW-1185">Reference proteome</keyword>
<dbReference type="GO" id="GO:0006357">
    <property type="term" value="P:regulation of transcription by RNA polymerase II"/>
    <property type="evidence" value="ECO:0007669"/>
    <property type="project" value="Ensembl"/>
</dbReference>
<name>A0A2K6G1Q8_PROCO</name>
<evidence type="ECO:0000313" key="4">
    <source>
        <dbReference type="Proteomes" id="UP000233160"/>
    </source>
</evidence>
<dbReference type="STRING" id="379532.ENSPCOP00000020170"/>